<feature type="compositionally biased region" description="Basic and acidic residues" evidence="1">
    <location>
        <begin position="504"/>
        <end position="513"/>
    </location>
</feature>
<dbReference type="Proteomes" id="UP000275078">
    <property type="component" value="Unassembled WGS sequence"/>
</dbReference>
<name>A0A3N4H838_ASCIM</name>
<feature type="region of interest" description="Disordered" evidence="1">
    <location>
        <begin position="595"/>
        <end position="691"/>
    </location>
</feature>
<dbReference type="Pfam" id="PF10645">
    <property type="entry name" value="Carb_bind"/>
    <property type="match status" value="1"/>
</dbReference>
<protein>
    <recommendedName>
        <fullName evidence="3">Endo-1,3(4)-beta-glucanase 1 carbohydrate binding domain-containing protein</fullName>
    </recommendedName>
</protein>
<dbReference type="EMBL" id="ML119998">
    <property type="protein sequence ID" value="RPA70973.1"/>
    <property type="molecule type" value="Genomic_DNA"/>
</dbReference>
<feature type="region of interest" description="Disordered" evidence="1">
    <location>
        <begin position="748"/>
        <end position="874"/>
    </location>
</feature>
<evidence type="ECO:0000313" key="4">
    <source>
        <dbReference type="EMBL" id="RPA70973.1"/>
    </source>
</evidence>
<evidence type="ECO:0000259" key="3">
    <source>
        <dbReference type="Pfam" id="PF10645"/>
    </source>
</evidence>
<feature type="compositionally biased region" description="Polar residues" evidence="1">
    <location>
        <begin position="470"/>
        <end position="482"/>
    </location>
</feature>
<evidence type="ECO:0000256" key="2">
    <source>
        <dbReference type="SAM" id="SignalP"/>
    </source>
</evidence>
<feature type="region of interest" description="Disordered" evidence="1">
    <location>
        <begin position="88"/>
        <end position="255"/>
    </location>
</feature>
<reference evidence="4 5" key="1">
    <citation type="journal article" date="2018" name="Nat. Ecol. Evol.">
        <title>Pezizomycetes genomes reveal the molecular basis of ectomycorrhizal truffle lifestyle.</title>
        <authorList>
            <person name="Murat C."/>
            <person name="Payen T."/>
            <person name="Noel B."/>
            <person name="Kuo A."/>
            <person name="Morin E."/>
            <person name="Chen J."/>
            <person name="Kohler A."/>
            <person name="Krizsan K."/>
            <person name="Balestrini R."/>
            <person name="Da Silva C."/>
            <person name="Montanini B."/>
            <person name="Hainaut M."/>
            <person name="Levati E."/>
            <person name="Barry K.W."/>
            <person name="Belfiori B."/>
            <person name="Cichocki N."/>
            <person name="Clum A."/>
            <person name="Dockter R.B."/>
            <person name="Fauchery L."/>
            <person name="Guy J."/>
            <person name="Iotti M."/>
            <person name="Le Tacon F."/>
            <person name="Lindquist E.A."/>
            <person name="Lipzen A."/>
            <person name="Malagnac F."/>
            <person name="Mello A."/>
            <person name="Molinier V."/>
            <person name="Miyauchi S."/>
            <person name="Poulain J."/>
            <person name="Riccioni C."/>
            <person name="Rubini A."/>
            <person name="Sitrit Y."/>
            <person name="Splivallo R."/>
            <person name="Traeger S."/>
            <person name="Wang M."/>
            <person name="Zifcakova L."/>
            <person name="Wipf D."/>
            <person name="Zambonelli A."/>
            <person name="Paolocci F."/>
            <person name="Nowrousian M."/>
            <person name="Ottonello S."/>
            <person name="Baldrian P."/>
            <person name="Spatafora J.W."/>
            <person name="Henrissat B."/>
            <person name="Nagy L.G."/>
            <person name="Aury J.M."/>
            <person name="Wincker P."/>
            <person name="Grigoriev I.V."/>
            <person name="Bonfante P."/>
            <person name="Martin F.M."/>
        </authorList>
    </citation>
    <scope>NUCLEOTIDE SEQUENCE [LARGE SCALE GENOMIC DNA]</scope>
    <source>
        <strain evidence="4 5">RN42</strain>
    </source>
</reference>
<feature type="compositionally biased region" description="Basic residues" evidence="1">
    <location>
        <begin position="767"/>
        <end position="776"/>
    </location>
</feature>
<dbReference type="STRING" id="1160509.A0A3N4H838"/>
<keyword evidence="2" id="KW-0732">Signal</keyword>
<evidence type="ECO:0000256" key="1">
    <source>
        <dbReference type="SAM" id="MobiDB-lite"/>
    </source>
</evidence>
<feature type="region of interest" description="Disordered" evidence="1">
    <location>
        <begin position="1182"/>
        <end position="1205"/>
    </location>
</feature>
<feature type="compositionally biased region" description="Basic and acidic residues" evidence="1">
    <location>
        <begin position="1196"/>
        <end position="1205"/>
    </location>
</feature>
<feature type="compositionally biased region" description="Basic and acidic residues" evidence="1">
    <location>
        <begin position="400"/>
        <end position="412"/>
    </location>
</feature>
<feature type="compositionally biased region" description="Basic residues" evidence="1">
    <location>
        <begin position="855"/>
        <end position="864"/>
    </location>
</feature>
<feature type="compositionally biased region" description="Low complexity" evidence="1">
    <location>
        <begin position="160"/>
        <end position="169"/>
    </location>
</feature>
<dbReference type="OrthoDB" id="5430620at2759"/>
<dbReference type="GO" id="GO:0030246">
    <property type="term" value="F:carbohydrate binding"/>
    <property type="evidence" value="ECO:0007669"/>
    <property type="project" value="InterPro"/>
</dbReference>
<feature type="compositionally biased region" description="Low complexity" evidence="1">
    <location>
        <begin position="836"/>
        <end position="847"/>
    </location>
</feature>
<feature type="domain" description="Endo-1,3(4)-beta-glucanase 1 carbohydrate binding" evidence="3">
    <location>
        <begin position="1232"/>
        <end position="1280"/>
    </location>
</feature>
<feature type="compositionally biased region" description="Basic and acidic residues" evidence="1">
    <location>
        <begin position="627"/>
        <end position="644"/>
    </location>
</feature>
<organism evidence="4 5">
    <name type="scientific">Ascobolus immersus RN42</name>
    <dbReference type="NCBI Taxonomy" id="1160509"/>
    <lineage>
        <taxon>Eukaryota</taxon>
        <taxon>Fungi</taxon>
        <taxon>Dikarya</taxon>
        <taxon>Ascomycota</taxon>
        <taxon>Pezizomycotina</taxon>
        <taxon>Pezizomycetes</taxon>
        <taxon>Pezizales</taxon>
        <taxon>Ascobolaceae</taxon>
        <taxon>Ascobolus</taxon>
    </lineage>
</organism>
<feature type="compositionally biased region" description="Basic and acidic residues" evidence="1">
    <location>
        <begin position="431"/>
        <end position="456"/>
    </location>
</feature>
<keyword evidence="5" id="KW-1185">Reference proteome</keyword>
<dbReference type="InterPro" id="IPR018909">
    <property type="entry name" value="Eng1_septum"/>
</dbReference>
<feature type="region of interest" description="Disordered" evidence="1">
    <location>
        <begin position="388"/>
        <end position="560"/>
    </location>
</feature>
<feature type="signal peptide" evidence="2">
    <location>
        <begin position="1"/>
        <end position="24"/>
    </location>
</feature>
<sequence length="1348" mass="144486">MFDLNRWLFIAAALSSLTFPPTHSPGTALLVNAAPHPAADPAVDSDFWKPSTKDKIAERKAFAQNAALGGGGGVAINGVSRPDLGDGNGAFGVKAGDRSAPQLPAGGGQAGQDHPVSKSGPRKAGQVLSEVKPQIKQGAAQRALAAAESTKEPARKTGSPQAPKQQAKPEPTSHAEEQQHQQPRPTASAKPLPKQKMHIAGIELPAEVADFKKTNGPVSSTVQRLPHPHPTTSKKAEVKKEFHHPKEVRTDSDTVEAKIDAMVEVHNPSSSETPQVEEVEIHTERKVVESHHDSLIDELKSARDDPLTENAVLKDGTGPWIKKIGEIVSANASSASSGVPRATSHVVAEQRAYTVNGHAVGPASTPAPQPSKTLLANRIAASLSPAKKLRESTLKGLAEPAREAQYEDEKAKAKGARKLKEHMVDAASDAGDLKDEDLREMRPDARVLRKEDEKQGKTSRAIAVARPRKTQGSVPSKRSAYTSDGEEEEGEATPAPKPKKKGGKKEEEEEKGKKTSKSSQSDEEEREEPTPTTKPKTRKKKAKVDVAATFTDEIESTEPIADEDLKMSVDAHDEIKGKKKGLLKHITDSAPAAPVEKVAGKAKKRKVSANPGVFESEATESDTEGYETEKKVEKVSGYETDKKASGKTSGKTIAVLEDHDMSDAEDTSLSSGSDTDKKKKRKGKKAGVDEQKVVDAVKMVAHEAINPKKKKIFEEKGEVKDEIVVEEPETPSVNKHHKASATIEIKAEITPLAYDSGSEGSDTDGAKKRRRKKKTTATRDEDALPTGGVAEGLIKEEVKKVSEHLPKAAKHKHLEAPKAVPKIEDVSAPVPEAETSDSTSSSGSSSDSEGDLLSKRKRRKKTKKKDSDLSIGSAAEAKAAKAAALSTSSPDNDDDDDYDEVHLVEEVYQHTTLIRTSTVVPVIKAVKTEEPVVDIADKIAGKVGQGKPRVRVGMKHEHNAADGSGTTLEALTSLGVARETGVARPHHVHKVVEQPHIVAPQVVVPVVEQVHHAAPQVLVPVVEQPIQTLPTKQEMVLVPAAAAAVGAGVGAAAPVAQQGGWMSRLLGIPFGQVNQPQPVTVGAGDWVGEVHTAAAVMPAIMPVAAPVAPAVAPAIVTPAAAHSNPHVLEPLTAPAPAPETFTLRPTIISTTTSTVWNTLDEYNHNTKLWVKGRLFPWVQANQNPKEPRFPAPPHGSQEREDARRRGEHWHKEMGIVSVARTVAVPGYEHHKQCGFSWYNPLLYNCWEGDILCPIVNDSPLILCGNACYNPATYTCTDGTLVENDTGEKVRGDGKKPLGPVMEPIAEHVWKNWRPEEYIYGVPNNIVRPGTIDEGNVRGRYGGWKGHGG</sequence>
<accession>A0A3N4H838</accession>
<feature type="compositionally biased region" description="Basic and acidic residues" evidence="1">
    <location>
        <begin position="234"/>
        <end position="255"/>
    </location>
</feature>
<gene>
    <name evidence="4" type="ORF">BJ508DRAFT_336550</name>
</gene>
<evidence type="ECO:0000313" key="5">
    <source>
        <dbReference type="Proteomes" id="UP000275078"/>
    </source>
</evidence>
<feature type="chain" id="PRO_5018131422" description="Endo-1,3(4)-beta-glucanase 1 carbohydrate binding domain-containing protein" evidence="2">
    <location>
        <begin position="25"/>
        <end position="1348"/>
    </location>
</feature>
<feature type="compositionally biased region" description="Basic and acidic residues" evidence="1">
    <location>
        <begin position="793"/>
        <end position="806"/>
    </location>
</feature>
<proteinExistence type="predicted"/>
<feature type="compositionally biased region" description="Acidic residues" evidence="1">
    <location>
        <begin position="617"/>
        <end position="626"/>
    </location>
</feature>